<dbReference type="InterPro" id="IPR000792">
    <property type="entry name" value="Tscrpt_reg_LuxR_C"/>
</dbReference>
<keyword evidence="3" id="KW-0804">Transcription</keyword>
<dbReference type="RefSeq" id="WP_085084560.1">
    <property type="nucleotide sequence ID" value="NZ_FXAK01000002.1"/>
</dbReference>
<keyword evidence="1" id="KW-0805">Transcription regulation</keyword>
<evidence type="ECO:0000256" key="4">
    <source>
        <dbReference type="SAM" id="MobiDB-lite"/>
    </source>
</evidence>
<dbReference type="Proteomes" id="UP000192936">
    <property type="component" value="Unassembled WGS sequence"/>
</dbReference>
<dbReference type="InterPro" id="IPR036388">
    <property type="entry name" value="WH-like_DNA-bd_sf"/>
</dbReference>
<dbReference type="Pfam" id="PF00196">
    <property type="entry name" value="GerE"/>
    <property type="match status" value="1"/>
</dbReference>
<dbReference type="PROSITE" id="PS50043">
    <property type="entry name" value="HTH_LUXR_2"/>
    <property type="match status" value="1"/>
</dbReference>
<dbReference type="Gene3D" id="1.10.10.10">
    <property type="entry name" value="Winged helix-like DNA-binding domain superfamily/Winged helix DNA-binding domain"/>
    <property type="match status" value="1"/>
</dbReference>
<dbReference type="PANTHER" id="PTHR44688:SF16">
    <property type="entry name" value="DNA-BINDING TRANSCRIPTIONAL ACTIVATOR DEVR_DOSR"/>
    <property type="match status" value="1"/>
</dbReference>
<feature type="domain" description="HTH luxR-type" evidence="5">
    <location>
        <begin position="208"/>
        <end position="273"/>
    </location>
</feature>
<feature type="compositionally biased region" description="Low complexity" evidence="4">
    <location>
        <begin position="1"/>
        <end position="15"/>
    </location>
</feature>
<evidence type="ECO:0000256" key="2">
    <source>
        <dbReference type="ARBA" id="ARBA00023125"/>
    </source>
</evidence>
<organism evidence="6 7">
    <name type="scientific">Azospirillum oryzae</name>
    <dbReference type="NCBI Taxonomy" id="286727"/>
    <lineage>
        <taxon>Bacteria</taxon>
        <taxon>Pseudomonadati</taxon>
        <taxon>Pseudomonadota</taxon>
        <taxon>Alphaproteobacteria</taxon>
        <taxon>Rhodospirillales</taxon>
        <taxon>Azospirillaceae</taxon>
        <taxon>Azospirillum</taxon>
    </lineage>
</organism>
<evidence type="ECO:0000313" key="7">
    <source>
        <dbReference type="Proteomes" id="UP000192936"/>
    </source>
</evidence>
<dbReference type="InterPro" id="IPR016032">
    <property type="entry name" value="Sig_transdc_resp-reg_C-effctor"/>
</dbReference>
<keyword evidence="2 6" id="KW-0238">DNA-binding</keyword>
<dbReference type="EMBL" id="FXAK01000002">
    <property type="protein sequence ID" value="SMF37484.1"/>
    <property type="molecule type" value="Genomic_DNA"/>
</dbReference>
<dbReference type="CDD" id="cd06170">
    <property type="entry name" value="LuxR_C_like"/>
    <property type="match status" value="1"/>
</dbReference>
<dbReference type="SMART" id="SM00421">
    <property type="entry name" value="HTH_LUXR"/>
    <property type="match status" value="1"/>
</dbReference>
<feature type="region of interest" description="Disordered" evidence="4">
    <location>
        <begin position="1"/>
        <end position="25"/>
    </location>
</feature>
<dbReference type="AlphaFoldDB" id="A0A1X7EP85"/>
<dbReference type="PANTHER" id="PTHR44688">
    <property type="entry name" value="DNA-BINDING TRANSCRIPTIONAL ACTIVATOR DEVR_DOSR"/>
    <property type="match status" value="1"/>
</dbReference>
<evidence type="ECO:0000313" key="6">
    <source>
        <dbReference type="EMBL" id="SMF37484.1"/>
    </source>
</evidence>
<protein>
    <submittedName>
        <fullName evidence="6">DNA-binding response regulator, NarL/FixJ family, contains REC and HTH domains</fullName>
    </submittedName>
</protein>
<evidence type="ECO:0000256" key="3">
    <source>
        <dbReference type="ARBA" id="ARBA00023163"/>
    </source>
</evidence>
<dbReference type="PROSITE" id="PS00622">
    <property type="entry name" value="HTH_LUXR_1"/>
    <property type="match status" value="1"/>
</dbReference>
<name>A0A1X7EP85_9PROT</name>
<evidence type="ECO:0000256" key="1">
    <source>
        <dbReference type="ARBA" id="ARBA00023015"/>
    </source>
</evidence>
<gene>
    <name evidence="6" type="ORF">SAMN02982917_1934</name>
</gene>
<dbReference type="STRING" id="286727.SAMN02982917_1934"/>
<accession>A0A1X7EP85</accession>
<dbReference type="GO" id="GO:0003677">
    <property type="term" value="F:DNA binding"/>
    <property type="evidence" value="ECO:0007669"/>
    <property type="project" value="UniProtKB-KW"/>
</dbReference>
<evidence type="ECO:0000259" key="5">
    <source>
        <dbReference type="PROSITE" id="PS50043"/>
    </source>
</evidence>
<proteinExistence type="predicted"/>
<dbReference type="GO" id="GO:0006355">
    <property type="term" value="P:regulation of DNA-templated transcription"/>
    <property type="evidence" value="ECO:0007669"/>
    <property type="project" value="InterPro"/>
</dbReference>
<sequence>MPPAAEPAATRAATPSGEPGAAPPFADWNDAVARAVAALGTPGFPAAMEAALQRLVSHQMMNGFHYAPDGRAFDLHNDRLGADRRIIVDQYLAGTYVLDPFYDASRRPDGPSFIVMRQLAPDDFEQSEYFRLHYAATRIVDEVGFRLTLDAGHVGILSLCRIGDALQFSPGELARLEAAAGLVRALGERHWRGLPTAAADGAKAGAPRRIEHPALTNRELEVVTLILKGHSTQSIAAVLSLSPDTVKVHRRRIYAKLRISSQGELFRTFLTDPLISAGPR</sequence>
<reference evidence="6 7" key="1">
    <citation type="submission" date="2017-04" db="EMBL/GenBank/DDBJ databases">
        <authorList>
            <person name="Afonso C.L."/>
            <person name="Miller P.J."/>
            <person name="Scott M.A."/>
            <person name="Spackman E."/>
            <person name="Goraichik I."/>
            <person name="Dimitrov K.M."/>
            <person name="Suarez D.L."/>
            <person name="Swayne D.E."/>
        </authorList>
    </citation>
    <scope>NUCLEOTIDE SEQUENCE [LARGE SCALE GENOMIC DNA]</scope>
    <source>
        <strain evidence="6 7">A2P</strain>
    </source>
</reference>
<dbReference type="OrthoDB" id="343383at2"/>
<dbReference type="SUPFAM" id="SSF46894">
    <property type="entry name" value="C-terminal effector domain of the bipartite response regulators"/>
    <property type="match status" value="1"/>
</dbReference>
<dbReference type="PRINTS" id="PR00038">
    <property type="entry name" value="HTHLUXR"/>
</dbReference>